<evidence type="ECO:0000256" key="7">
    <source>
        <dbReference type="SAM" id="Phobius"/>
    </source>
</evidence>
<evidence type="ECO:0000259" key="8">
    <source>
        <dbReference type="PROSITE" id="PS50093"/>
    </source>
</evidence>
<dbReference type="InterPro" id="IPR013783">
    <property type="entry name" value="Ig-like_fold"/>
</dbReference>
<dbReference type="Gene3D" id="2.60.40.10">
    <property type="entry name" value="Immunoglobulins"/>
    <property type="match status" value="6"/>
</dbReference>
<dbReference type="Pfam" id="PF22352">
    <property type="entry name" value="K319L-like_PKD"/>
    <property type="match status" value="6"/>
</dbReference>
<dbReference type="PROSITE" id="PS50093">
    <property type="entry name" value="PKD"/>
    <property type="match status" value="1"/>
</dbReference>
<feature type="domain" description="PKD" evidence="8">
    <location>
        <begin position="341"/>
        <end position="432"/>
    </location>
</feature>
<sequence>MDRAFKCPEPWLILKQLLENFSFKLCSNGLVLVGLIKDLSYIYITPTLFIVIQFRYTSTFIMRKFYAALPCTLFLLFALIFSLQGNSQVQTLRPNVYINAECNGFAEYLPEGYNTGTQTYPLLIFIEGIGETGNGSLTDLQKLYNNGPPKYINEGSFPTSFTVNGQTHRFIIFTPQITIPIWQRYPTAAEINEIIDYAVSHYRVNTSRIYLVGISTGAGSVWNYCGSSALYSNRLAAIAPFTGTDTPTLAKSKVIASTNLPIWAFHNRYDDGVALTYTTGYTDTITMLGCNPPPKVTIFDASGHDSWFYTLAGVVPPNNTLNVYQWMLQYTRGSSPPPNQPPTANAGTDKTITLPTNSVSLTGSGSDPDGTIASYSWTKVSGGAATINSPGSASTTISGLAQGTYIFRLTVTDNAGATASDDVTVIVNAAPNQPPTANAGADKTITLPTNSVSLAGSGSDPDGSITAYSWTKVSGGSATINSPGASTTTVSGLVQGSYIFRLTVTDNSGATAFDDVNVTVNPAPNQPPTANAGTDKNITLPTNSVTLSGSGSDPDGTITAYSWTKVSGGAATINSPGASSTTVSGLVQGNYIFRLTVTDNSGATAFDDVNVVVNATPNQSPTANAGTDQNITLPTNAVTLTGSGSDPDGSIASYSWTKVTGGTASISSPGSASTSVTGLSQGSYTFRLTVTDNNGATAFDDVVVNVNAAANQSPTANAGADKTITLPANSVSLTGSGSDPDGSITAYSWTKVSGGAATINSPGAASTTVSGLTQGSYIFRLTVTDNNGATASDDVNVTVNGAANQSPTANAGADQTITLPANSVTLSGSGSDPDGSIASYAWSKVSGGAATINSPSAATTTVSGLAQGSYIFRLTVTDNAGATAFDDV</sequence>
<dbReference type="STRING" id="1121884.SAMN02745131_03289"/>
<feature type="transmembrane region" description="Helical" evidence="7">
    <location>
        <begin position="40"/>
        <end position="58"/>
    </location>
</feature>
<dbReference type="SUPFAM" id="SSF49299">
    <property type="entry name" value="PKD domain"/>
    <property type="match status" value="6"/>
</dbReference>
<dbReference type="InterPro" id="IPR029865">
    <property type="entry name" value="KIAA0319-like"/>
</dbReference>
<dbReference type="Gene3D" id="3.40.50.1820">
    <property type="entry name" value="alpha/beta hydrolase"/>
    <property type="match status" value="1"/>
</dbReference>
<evidence type="ECO:0000256" key="4">
    <source>
        <dbReference type="ARBA" id="ARBA00023136"/>
    </source>
</evidence>
<proteinExistence type="predicted"/>
<evidence type="ECO:0000256" key="6">
    <source>
        <dbReference type="SAM" id="MobiDB-lite"/>
    </source>
</evidence>
<dbReference type="InterPro" id="IPR035986">
    <property type="entry name" value="PKD_dom_sf"/>
</dbReference>
<dbReference type="CDD" id="cd00146">
    <property type="entry name" value="PKD"/>
    <property type="match status" value="5"/>
</dbReference>
<dbReference type="Proteomes" id="UP000184048">
    <property type="component" value="Unassembled WGS sequence"/>
</dbReference>
<keyword evidence="2 7" id="KW-0812">Transmembrane</keyword>
<dbReference type="GO" id="GO:0016020">
    <property type="term" value="C:membrane"/>
    <property type="evidence" value="ECO:0007669"/>
    <property type="project" value="UniProtKB-SubCell"/>
</dbReference>
<dbReference type="InterPro" id="IPR000601">
    <property type="entry name" value="PKD_dom"/>
</dbReference>
<feature type="non-terminal residue" evidence="9">
    <location>
        <position position="888"/>
    </location>
</feature>
<keyword evidence="3 7" id="KW-1133">Transmembrane helix</keyword>
<accession>A0A1M5DLV9</accession>
<gene>
    <name evidence="9" type="ORF">SAMN02745131_03289</name>
</gene>
<dbReference type="SUPFAM" id="SSF53474">
    <property type="entry name" value="alpha/beta-Hydrolases"/>
    <property type="match status" value="1"/>
</dbReference>
<feature type="compositionally biased region" description="Polar residues" evidence="6">
    <location>
        <begin position="342"/>
        <end position="353"/>
    </location>
</feature>
<keyword evidence="4 7" id="KW-0472">Membrane</keyword>
<organism evidence="9 10">
    <name type="scientific">Flavisolibacter ginsengisoli DSM 18119</name>
    <dbReference type="NCBI Taxonomy" id="1121884"/>
    <lineage>
        <taxon>Bacteria</taxon>
        <taxon>Pseudomonadati</taxon>
        <taxon>Bacteroidota</taxon>
        <taxon>Chitinophagia</taxon>
        <taxon>Chitinophagales</taxon>
        <taxon>Chitinophagaceae</taxon>
        <taxon>Flavisolibacter</taxon>
    </lineage>
</organism>
<feature type="transmembrane region" description="Helical" evidence="7">
    <location>
        <begin position="65"/>
        <end position="83"/>
    </location>
</feature>
<dbReference type="GO" id="GO:0031410">
    <property type="term" value="C:cytoplasmic vesicle"/>
    <property type="evidence" value="ECO:0007669"/>
    <property type="project" value="TreeGrafter"/>
</dbReference>
<dbReference type="PANTHER" id="PTHR46182">
    <property type="entry name" value="FI19480P1"/>
    <property type="match status" value="1"/>
</dbReference>
<evidence type="ECO:0000256" key="1">
    <source>
        <dbReference type="ARBA" id="ARBA00004370"/>
    </source>
</evidence>
<dbReference type="PANTHER" id="PTHR46182:SF2">
    <property type="entry name" value="FI19480P1"/>
    <property type="match status" value="1"/>
</dbReference>
<evidence type="ECO:0000313" key="9">
    <source>
        <dbReference type="EMBL" id="SHF68008.1"/>
    </source>
</evidence>
<name>A0A1M5DLV9_9BACT</name>
<dbReference type="SMART" id="SM00089">
    <property type="entry name" value="PKD"/>
    <property type="match status" value="6"/>
</dbReference>
<dbReference type="FunFam" id="2.60.40.10:FF:000061">
    <property type="entry name" value="Dyslexia-associated protein KIAA0319 homolog"/>
    <property type="match status" value="3"/>
</dbReference>
<comment type="subcellular location">
    <subcellularLocation>
        <location evidence="1">Membrane</location>
    </subcellularLocation>
</comment>
<reference evidence="9 10" key="1">
    <citation type="submission" date="2016-11" db="EMBL/GenBank/DDBJ databases">
        <authorList>
            <person name="Jaros S."/>
            <person name="Januszkiewicz K."/>
            <person name="Wedrychowicz H."/>
        </authorList>
    </citation>
    <scope>NUCLEOTIDE SEQUENCE [LARGE SCALE GENOMIC DNA]</scope>
    <source>
        <strain evidence="9 10">DSM 18119</strain>
    </source>
</reference>
<feature type="region of interest" description="Disordered" evidence="6">
    <location>
        <begin position="333"/>
        <end position="353"/>
    </location>
</feature>
<dbReference type="EMBL" id="FQUU01000015">
    <property type="protein sequence ID" value="SHF68008.1"/>
    <property type="molecule type" value="Genomic_DNA"/>
</dbReference>
<protein>
    <submittedName>
        <fullName evidence="9">PKD domain</fullName>
    </submittedName>
</protein>
<dbReference type="InterPro" id="IPR022409">
    <property type="entry name" value="PKD/Chitinase_dom"/>
</dbReference>
<evidence type="ECO:0000256" key="5">
    <source>
        <dbReference type="ARBA" id="ARBA00023180"/>
    </source>
</evidence>
<dbReference type="AlphaFoldDB" id="A0A1M5DLV9"/>
<dbReference type="InterPro" id="IPR029058">
    <property type="entry name" value="AB_hydrolase_fold"/>
</dbReference>
<keyword evidence="5" id="KW-0325">Glycoprotein</keyword>
<keyword evidence="10" id="KW-1185">Reference proteome</keyword>
<evidence type="ECO:0000256" key="2">
    <source>
        <dbReference type="ARBA" id="ARBA00022692"/>
    </source>
</evidence>
<evidence type="ECO:0000256" key="3">
    <source>
        <dbReference type="ARBA" id="ARBA00022989"/>
    </source>
</evidence>
<evidence type="ECO:0000313" key="10">
    <source>
        <dbReference type="Proteomes" id="UP000184048"/>
    </source>
</evidence>